<dbReference type="AlphaFoldDB" id="A0A3L9Y368"/>
<evidence type="ECO:0000256" key="1">
    <source>
        <dbReference type="SAM" id="MobiDB-lite"/>
    </source>
</evidence>
<evidence type="ECO:0000313" key="3">
    <source>
        <dbReference type="EMBL" id="RMA43179.1"/>
    </source>
</evidence>
<evidence type="ECO:0000259" key="2">
    <source>
        <dbReference type="Pfam" id="PF01052"/>
    </source>
</evidence>
<dbReference type="SUPFAM" id="SSF101801">
    <property type="entry name" value="Surface presentation of antigens (SPOA)"/>
    <property type="match status" value="1"/>
</dbReference>
<dbReference type="Gene3D" id="2.30.330.10">
    <property type="entry name" value="SpoA-like"/>
    <property type="match status" value="1"/>
</dbReference>
<dbReference type="Pfam" id="PF01052">
    <property type="entry name" value="FliMN_C"/>
    <property type="match status" value="1"/>
</dbReference>
<feature type="region of interest" description="Disordered" evidence="1">
    <location>
        <begin position="299"/>
        <end position="362"/>
    </location>
</feature>
<name>A0A3L9Y368_9RHOB</name>
<keyword evidence="3" id="KW-0969">Cilium</keyword>
<keyword evidence="3" id="KW-0966">Cell projection</keyword>
<organism evidence="3 4">
    <name type="scientific">Rhodophyticola porphyridii</name>
    <dbReference type="NCBI Taxonomy" id="1852017"/>
    <lineage>
        <taxon>Bacteria</taxon>
        <taxon>Pseudomonadati</taxon>
        <taxon>Pseudomonadota</taxon>
        <taxon>Alphaproteobacteria</taxon>
        <taxon>Rhodobacterales</taxon>
        <taxon>Roseobacteraceae</taxon>
        <taxon>Rhodophyticola</taxon>
    </lineage>
</organism>
<accession>A0A3L9Y368</accession>
<feature type="domain" description="Flagellar motor switch protein FliN-like C-terminal" evidence="2">
    <location>
        <begin position="241"/>
        <end position="307"/>
    </location>
</feature>
<evidence type="ECO:0000313" key="4">
    <source>
        <dbReference type="Proteomes" id="UP000281343"/>
    </source>
</evidence>
<dbReference type="InterPro" id="IPR001543">
    <property type="entry name" value="FliN-like_C"/>
</dbReference>
<comment type="caution">
    <text evidence="3">The sequence shown here is derived from an EMBL/GenBank/DDBJ whole genome shotgun (WGS) entry which is preliminary data.</text>
</comment>
<feature type="compositionally biased region" description="Pro residues" evidence="1">
    <location>
        <begin position="322"/>
        <end position="332"/>
    </location>
</feature>
<keyword evidence="4" id="KW-1185">Reference proteome</keyword>
<gene>
    <name evidence="3" type="ORF">D9R08_06020</name>
</gene>
<dbReference type="InterPro" id="IPR036429">
    <property type="entry name" value="SpoA-like_sf"/>
</dbReference>
<dbReference type="Proteomes" id="UP000281343">
    <property type="component" value="Unassembled WGS sequence"/>
</dbReference>
<dbReference type="EMBL" id="RCNT01000002">
    <property type="protein sequence ID" value="RMA43179.1"/>
    <property type="molecule type" value="Genomic_DNA"/>
</dbReference>
<keyword evidence="3" id="KW-0282">Flagellum</keyword>
<proteinExistence type="predicted"/>
<sequence>MGHKARGIFQIEGPAFMADTASLSVLQRMTKRARATPAADRGAGARRAFQRALRRAGAPFAGLVPEPGRDDVSWSLLIGDLLTGLPDGGLLTGLDAPHGARGLCLLQQPVVDALIEVQTTGRVDPVQGPDRPFTKIDIALTKDFIELLLSAFAAELDGVQGVDWPRRMSFGGPLADRRQLPLLMPDAAYHQFEVELSLGEGAKTGKVLLIVPAGSGSAAAQQAARSALDPAWQTAFRQTIVGAEVDLDVILMRRVRSLAELERLAPGDLIPFEAADLANISLEDRNGRIVLRGRLGQQGGRRAVRLTTEPATRSPGSSAEAAPPPDPAPAPPGDGQDPGMPEAAGRQIPGPDGSDPAARPIA</sequence>
<reference evidence="3 4" key="1">
    <citation type="submission" date="2018-10" db="EMBL/GenBank/DDBJ databases">
        <authorList>
            <person name="Jung H.S."/>
            <person name="Jeon C.O."/>
        </authorList>
    </citation>
    <scope>NUCLEOTIDE SEQUENCE [LARGE SCALE GENOMIC DNA]</scope>
    <source>
        <strain evidence="3 4">MA-7-27</strain>
    </source>
</reference>
<protein>
    <submittedName>
        <fullName evidence="3">FliM/FliN family flagellar motor switch protein</fullName>
    </submittedName>
</protein>